<sequence>MLIFYVFFFLNFFGASIEKKSDLPFDDESFEPDENDFNEEPEPTPFVMTKEMEKVIRKYAGKPLTIFDLIKLREIIVIITMIIYIIFFFAGKRSINYYIEKTATITLKRLKTYYAAVSERMTASSLHRYDSFSTGRTLHLGCLTTLRLTRRCDILGYIYDHVLLPKYLNYKAKSKKLLSYNLDNTGKSSLTLEVIVDQAQKCPLIFHISEHQPFYADQFKLLQYPLAECESNRLLCYSDFEDCTNIFIPLINEFLEKHPGLISLIEISDANRFELRGECRFVVCVSFNIDGEFQNQAFSDEAVDFVMHLADKYAMLETPKDVFERMQRERNAFLQEQKKELEEKGYIVKDESKDKDKKKKKQ</sequence>
<feature type="signal peptide" evidence="6">
    <location>
        <begin position="1"/>
        <end position="17"/>
    </location>
</feature>
<dbReference type="PANTHER" id="PTHR12883">
    <property type="entry name" value="ADIPOCYTE-SPECIFIC PROTEIN 4-RELATED"/>
    <property type="match status" value="1"/>
</dbReference>
<dbReference type="Pfam" id="PF07946">
    <property type="entry name" value="CCDC47"/>
    <property type="match status" value="1"/>
</dbReference>
<proteinExistence type="predicted"/>
<evidence type="ECO:0000256" key="2">
    <source>
        <dbReference type="ARBA" id="ARBA00022692"/>
    </source>
</evidence>
<name>A0ABR2JWB2_9EUKA</name>
<protein>
    <submittedName>
        <fullName evidence="7">Uncharacterized protein</fullName>
    </submittedName>
</protein>
<dbReference type="Proteomes" id="UP001470230">
    <property type="component" value="Unassembled WGS sequence"/>
</dbReference>
<keyword evidence="6" id="KW-0732">Signal</keyword>
<organism evidence="7 8">
    <name type="scientific">Tritrichomonas musculus</name>
    <dbReference type="NCBI Taxonomy" id="1915356"/>
    <lineage>
        <taxon>Eukaryota</taxon>
        <taxon>Metamonada</taxon>
        <taxon>Parabasalia</taxon>
        <taxon>Tritrichomonadida</taxon>
        <taxon>Tritrichomonadidae</taxon>
        <taxon>Tritrichomonas</taxon>
    </lineage>
</organism>
<evidence type="ECO:0000313" key="8">
    <source>
        <dbReference type="Proteomes" id="UP001470230"/>
    </source>
</evidence>
<feature type="chain" id="PRO_5046381305" evidence="6">
    <location>
        <begin position="18"/>
        <end position="362"/>
    </location>
</feature>
<reference evidence="7 8" key="1">
    <citation type="submission" date="2024-04" db="EMBL/GenBank/DDBJ databases">
        <title>Tritrichomonas musculus Genome.</title>
        <authorList>
            <person name="Alves-Ferreira E."/>
            <person name="Grigg M."/>
            <person name="Lorenzi H."/>
            <person name="Galac M."/>
        </authorList>
    </citation>
    <scope>NUCLEOTIDE SEQUENCE [LARGE SCALE GENOMIC DNA]</scope>
    <source>
        <strain evidence="7 8">EAF2021</strain>
    </source>
</reference>
<keyword evidence="2 5" id="KW-0812">Transmembrane</keyword>
<evidence type="ECO:0000256" key="6">
    <source>
        <dbReference type="SAM" id="SignalP"/>
    </source>
</evidence>
<dbReference type="InterPro" id="IPR012879">
    <property type="entry name" value="CCDC47"/>
</dbReference>
<keyword evidence="8" id="KW-1185">Reference proteome</keyword>
<evidence type="ECO:0000313" key="7">
    <source>
        <dbReference type="EMBL" id="KAK8883159.1"/>
    </source>
</evidence>
<evidence type="ECO:0000256" key="3">
    <source>
        <dbReference type="ARBA" id="ARBA00022989"/>
    </source>
</evidence>
<dbReference type="PANTHER" id="PTHR12883:SF0">
    <property type="entry name" value="PAT COMPLEX SUBUNIT CCDC47"/>
    <property type="match status" value="1"/>
</dbReference>
<accession>A0ABR2JWB2</accession>
<keyword evidence="4 5" id="KW-0472">Membrane</keyword>
<comment type="subcellular location">
    <subcellularLocation>
        <location evidence="1">Membrane</location>
        <topology evidence="1">Single-pass membrane protein</topology>
    </subcellularLocation>
</comment>
<evidence type="ECO:0000256" key="4">
    <source>
        <dbReference type="ARBA" id="ARBA00023136"/>
    </source>
</evidence>
<feature type="transmembrane region" description="Helical" evidence="5">
    <location>
        <begin position="72"/>
        <end position="91"/>
    </location>
</feature>
<gene>
    <name evidence="7" type="ORF">M9Y10_045807</name>
</gene>
<evidence type="ECO:0000256" key="5">
    <source>
        <dbReference type="SAM" id="Phobius"/>
    </source>
</evidence>
<dbReference type="EMBL" id="JAPFFF010000009">
    <property type="protein sequence ID" value="KAK8883159.1"/>
    <property type="molecule type" value="Genomic_DNA"/>
</dbReference>
<comment type="caution">
    <text evidence="7">The sequence shown here is derived from an EMBL/GenBank/DDBJ whole genome shotgun (WGS) entry which is preliminary data.</text>
</comment>
<keyword evidence="3 5" id="KW-1133">Transmembrane helix</keyword>
<evidence type="ECO:0000256" key="1">
    <source>
        <dbReference type="ARBA" id="ARBA00004167"/>
    </source>
</evidence>